<sequence>MEYNLIADILAKFAACSDLIKSLIIVGIVIVFVSASYFIKQTITESVKSIKANNNENV</sequence>
<dbReference type="RefSeq" id="WP_323738733.1">
    <property type="nucleotide sequence ID" value="NZ_CP112932.1"/>
</dbReference>
<dbReference type="EMBL" id="CP112932">
    <property type="protein sequence ID" value="WPY00684.1"/>
    <property type="molecule type" value="Genomic_DNA"/>
</dbReference>
<feature type="transmembrane region" description="Helical" evidence="1">
    <location>
        <begin position="20"/>
        <end position="39"/>
    </location>
</feature>
<proteinExistence type="predicted"/>
<evidence type="ECO:0000313" key="2">
    <source>
        <dbReference type="EMBL" id="WPY00684.1"/>
    </source>
</evidence>
<keyword evidence="3" id="KW-1185">Reference proteome</keyword>
<protein>
    <submittedName>
        <fullName evidence="2">Uncharacterized protein</fullName>
    </submittedName>
</protein>
<accession>A0ABZ0UUV0</accession>
<dbReference type="Proteomes" id="UP001326613">
    <property type="component" value="Chromosome"/>
</dbReference>
<gene>
    <name evidence="2" type="ORF">Trichorick_00568</name>
</gene>
<keyword evidence="1" id="KW-1133">Transmembrane helix</keyword>
<reference evidence="2 3" key="1">
    <citation type="submission" date="2022-10" db="EMBL/GenBank/DDBJ databases">
        <title>Host association and intracellularity evolved multiple times independently in the Rickettsiales.</title>
        <authorList>
            <person name="Castelli M."/>
            <person name="Nardi T."/>
            <person name="Gammuto L."/>
            <person name="Bellinzona G."/>
            <person name="Sabaneyeva E."/>
            <person name="Potekhin A."/>
            <person name="Serra V."/>
            <person name="Petroni G."/>
            <person name="Sassera D."/>
        </authorList>
    </citation>
    <scope>NUCLEOTIDE SEQUENCE [LARGE SCALE GENOMIC DNA]</scope>
    <source>
        <strain evidence="2 3">Kr 154-4</strain>
    </source>
</reference>
<organism evidence="2 3">
    <name type="scientific">Candidatus Trichorickettsia mobilis</name>
    <dbReference type="NCBI Taxonomy" id="1346319"/>
    <lineage>
        <taxon>Bacteria</taxon>
        <taxon>Pseudomonadati</taxon>
        <taxon>Pseudomonadota</taxon>
        <taxon>Alphaproteobacteria</taxon>
        <taxon>Rickettsiales</taxon>
        <taxon>Rickettsiaceae</taxon>
        <taxon>Rickettsieae</taxon>
        <taxon>Candidatus Trichorickettsia</taxon>
    </lineage>
</organism>
<evidence type="ECO:0000256" key="1">
    <source>
        <dbReference type="SAM" id="Phobius"/>
    </source>
</evidence>
<name>A0ABZ0UUV0_9RICK</name>
<evidence type="ECO:0000313" key="3">
    <source>
        <dbReference type="Proteomes" id="UP001326613"/>
    </source>
</evidence>
<keyword evidence="1" id="KW-0472">Membrane</keyword>
<keyword evidence="1" id="KW-0812">Transmembrane</keyword>